<reference evidence="2" key="1">
    <citation type="submission" date="2023-08" db="EMBL/GenBank/DDBJ databases">
        <title>Genomic characterization of piscicolin 126 produced by Carnobacterium maltaromaticum CM22 strain isolated from salmon (Salmo salar).</title>
        <authorList>
            <person name="Gonzalez-Gragera E."/>
            <person name="Garcia-Lopez J.D."/>
            <person name="Teso-Perez C."/>
            <person name="Gimenez-Hernandez I."/>
            <person name="Peralta-Sanchez J.M."/>
            <person name="Valdivia E."/>
            <person name="Montalban-Lopez M."/>
            <person name="Martin-Platero A.M."/>
            <person name="Banos A."/>
            <person name="Martinez-Bueno M."/>
        </authorList>
    </citation>
    <scope>NUCLEOTIDE SEQUENCE</scope>
    <source>
        <strain evidence="2">CM22</strain>
    </source>
</reference>
<accession>A0AAW9K7C0</accession>
<evidence type="ECO:0000313" key="2">
    <source>
        <dbReference type="EMBL" id="MDZ5758188.1"/>
    </source>
</evidence>
<feature type="transmembrane region" description="Helical" evidence="1">
    <location>
        <begin position="142"/>
        <end position="172"/>
    </location>
</feature>
<dbReference type="GO" id="GO:0005886">
    <property type="term" value="C:plasma membrane"/>
    <property type="evidence" value="ECO:0007669"/>
    <property type="project" value="UniProtKB-SubCell"/>
</dbReference>
<feature type="transmembrane region" description="Helical" evidence="1">
    <location>
        <begin position="21"/>
        <end position="42"/>
    </location>
</feature>
<evidence type="ECO:0000256" key="1">
    <source>
        <dbReference type="SAM" id="Phobius"/>
    </source>
</evidence>
<feature type="transmembrane region" description="Helical" evidence="1">
    <location>
        <begin position="115"/>
        <end position="136"/>
    </location>
</feature>
<keyword evidence="1" id="KW-0812">Transmembrane</keyword>
<dbReference type="Pfam" id="PF12679">
    <property type="entry name" value="ABC2_membrane_2"/>
    <property type="match status" value="1"/>
</dbReference>
<gene>
    <name evidence="2" type="ORF">RAK27_05895</name>
</gene>
<dbReference type="GO" id="GO:0140359">
    <property type="term" value="F:ABC-type transporter activity"/>
    <property type="evidence" value="ECO:0007669"/>
    <property type="project" value="InterPro"/>
</dbReference>
<evidence type="ECO:0000313" key="3">
    <source>
        <dbReference type="Proteomes" id="UP001290462"/>
    </source>
</evidence>
<keyword evidence="1" id="KW-1133">Transmembrane helix</keyword>
<dbReference type="AlphaFoldDB" id="A0AAW9K7C0"/>
<feature type="transmembrane region" description="Helical" evidence="1">
    <location>
        <begin position="76"/>
        <end position="94"/>
    </location>
</feature>
<protein>
    <submittedName>
        <fullName evidence="2">ABC transporter permease subunit</fullName>
    </submittedName>
</protein>
<dbReference type="GeneID" id="83605768"/>
<comment type="caution">
    <text evidence="2">The sequence shown here is derived from an EMBL/GenBank/DDBJ whole genome shotgun (WGS) entry which is preliminary data.</text>
</comment>
<feature type="transmembrane region" description="Helical" evidence="1">
    <location>
        <begin position="228"/>
        <end position="252"/>
    </location>
</feature>
<organism evidence="2 3">
    <name type="scientific">Carnobacterium maltaromaticum</name>
    <name type="common">Carnobacterium piscicola</name>
    <dbReference type="NCBI Taxonomy" id="2751"/>
    <lineage>
        <taxon>Bacteria</taxon>
        <taxon>Bacillati</taxon>
        <taxon>Bacillota</taxon>
        <taxon>Bacilli</taxon>
        <taxon>Lactobacillales</taxon>
        <taxon>Carnobacteriaceae</taxon>
        <taxon>Carnobacterium</taxon>
    </lineage>
</organism>
<proteinExistence type="predicted"/>
<dbReference type="EMBL" id="JAVBVO010000003">
    <property type="protein sequence ID" value="MDZ5758188.1"/>
    <property type="molecule type" value="Genomic_DNA"/>
</dbReference>
<feature type="transmembrane region" description="Helical" evidence="1">
    <location>
        <begin position="184"/>
        <end position="208"/>
    </location>
</feature>
<name>A0AAW9K7C0_CARML</name>
<dbReference type="Proteomes" id="UP001290462">
    <property type="component" value="Unassembled WGS sequence"/>
</dbReference>
<keyword evidence="1" id="KW-0472">Membrane</keyword>
<dbReference type="RefSeq" id="WP_056999480.1">
    <property type="nucleotide sequence ID" value="NZ_BJOJ01000018.1"/>
</dbReference>
<dbReference type="PANTHER" id="PTHR43471">
    <property type="entry name" value="ABC TRANSPORTER PERMEASE"/>
    <property type="match status" value="1"/>
</dbReference>
<sequence>MKGLLVLLKKEYQQSYKEFKLFWLPIVFLFLGISQPITLYFLPEILKKLGGTEGISIIPIQQSGSEVLSATLSSQFDQLGMMVVVVATMGTILSEKNNGMLDFILTKPVSEWNYIISKWLANFSIVAIGIILGYYASIYYTMIYYSAVPLITSFWALICFLLWVGWIISLILFCSTFFKSQGMVALITLGVFFLLKLVASFDLAINIINPAMLSQQAINFLVTEKWNATVTGSLIFLISTAAILIYSSVIWIKHRKYTIHA</sequence>